<evidence type="ECO:0000259" key="9">
    <source>
        <dbReference type="Pfam" id="PF23559"/>
    </source>
</evidence>
<dbReference type="CDD" id="cd14798">
    <property type="entry name" value="RX-CC_like"/>
    <property type="match status" value="1"/>
</dbReference>
<dbReference type="InterPro" id="IPR032675">
    <property type="entry name" value="LRR_dom_sf"/>
</dbReference>
<dbReference type="Gene3D" id="1.10.10.10">
    <property type="entry name" value="Winged helix-like DNA-binding domain superfamily/Winged helix DNA-binding domain"/>
    <property type="match status" value="1"/>
</dbReference>
<feature type="domain" description="Disease resistance N-terminal" evidence="8">
    <location>
        <begin position="12"/>
        <end position="94"/>
    </location>
</feature>
<evidence type="ECO:0000259" key="8">
    <source>
        <dbReference type="Pfam" id="PF18052"/>
    </source>
</evidence>
<keyword evidence="3" id="KW-0677">Repeat</keyword>
<dbReference type="InterPro" id="IPR038005">
    <property type="entry name" value="RX-like_CC"/>
</dbReference>
<keyword evidence="6" id="KW-0175">Coiled coil</keyword>
<feature type="domain" description="NB-ARC" evidence="7">
    <location>
        <begin position="182"/>
        <end position="343"/>
    </location>
</feature>
<dbReference type="GO" id="GO:0000166">
    <property type="term" value="F:nucleotide binding"/>
    <property type="evidence" value="ECO:0007669"/>
    <property type="project" value="UniProtKB-KW"/>
</dbReference>
<dbReference type="GO" id="GO:0002758">
    <property type="term" value="P:innate immune response-activating signaling pathway"/>
    <property type="evidence" value="ECO:0007669"/>
    <property type="project" value="UniProtKB-ARBA"/>
</dbReference>
<dbReference type="EMBL" id="OZ075138">
    <property type="protein sequence ID" value="CAL5010217.1"/>
    <property type="molecule type" value="Genomic_DNA"/>
</dbReference>
<evidence type="ECO:0000259" key="7">
    <source>
        <dbReference type="Pfam" id="PF00931"/>
    </source>
</evidence>
<dbReference type="Proteomes" id="UP001497457">
    <property type="component" value="Chromosome 28b"/>
</dbReference>
<evidence type="ECO:0000313" key="12">
    <source>
        <dbReference type="Proteomes" id="UP001497457"/>
    </source>
</evidence>
<feature type="domain" description="Disease resistance R13L4/SHOC-2-like LRR" evidence="10">
    <location>
        <begin position="712"/>
        <end position="815"/>
    </location>
</feature>
<dbReference type="Pfam" id="PF23559">
    <property type="entry name" value="WHD_DRP"/>
    <property type="match status" value="1"/>
</dbReference>
<dbReference type="InterPro" id="IPR027417">
    <property type="entry name" value="P-loop_NTPase"/>
</dbReference>
<dbReference type="InterPro" id="IPR044974">
    <property type="entry name" value="Disease_R_plants"/>
</dbReference>
<feature type="domain" description="Disease resistance R13L4/SHOC-2-like LRR" evidence="10">
    <location>
        <begin position="555"/>
        <end position="702"/>
    </location>
</feature>
<evidence type="ECO:0000256" key="2">
    <source>
        <dbReference type="ARBA" id="ARBA00022614"/>
    </source>
</evidence>
<gene>
    <name evidence="11" type="ORF">URODEC1_LOCUS69895</name>
</gene>
<dbReference type="GO" id="GO:0009626">
    <property type="term" value="P:plant-type hypersensitive response"/>
    <property type="evidence" value="ECO:0007669"/>
    <property type="project" value="UniProtKB-ARBA"/>
</dbReference>
<keyword evidence="2" id="KW-0433">Leucine-rich repeat</keyword>
<name>A0ABC9BZM2_9POAL</name>
<dbReference type="Gene3D" id="3.80.10.10">
    <property type="entry name" value="Ribonuclease Inhibitor"/>
    <property type="match status" value="1"/>
</dbReference>
<dbReference type="InterPro" id="IPR058922">
    <property type="entry name" value="WHD_DRP"/>
</dbReference>
<dbReference type="FunFam" id="3.40.50.300:FF:001091">
    <property type="entry name" value="Probable disease resistance protein At1g61300"/>
    <property type="match status" value="1"/>
</dbReference>
<keyword evidence="12" id="KW-1185">Reference proteome</keyword>
<evidence type="ECO:0000313" key="11">
    <source>
        <dbReference type="EMBL" id="CAL5010217.1"/>
    </source>
</evidence>
<dbReference type="AlphaFoldDB" id="A0ABC9BZM2"/>
<evidence type="ECO:0000256" key="6">
    <source>
        <dbReference type="ARBA" id="ARBA00023054"/>
    </source>
</evidence>
<dbReference type="InterPro" id="IPR036388">
    <property type="entry name" value="WH-like_DNA-bd_sf"/>
</dbReference>
<keyword evidence="5" id="KW-0611">Plant defense</keyword>
<dbReference type="SUPFAM" id="SSF52047">
    <property type="entry name" value="RNI-like"/>
    <property type="match status" value="1"/>
</dbReference>
<dbReference type="Gene3D" id="3.40.50.300">
    <property type="entry name" value="P-loop containing nucleotide triphosphate hydrolases"/>
    <property type="match status" value="1"/>
</dbReference>
<reference evidence="12" key="1">
    <citation type="submission" date="2024-06" db="EMBL/GenBank/DDBJ databases">
        <authorList>
            <person name="Ryan C."/>
        </authorList>
    </citation>
    <scope>NUCLEOTIDE SEQUENCE [LARGE SCALE GENOMIC DNA]</scope>
</reference>
<protein>
    <submittedName>
        <fullName evidence="11">Uncharacterized protein</fullName>
    </submittedName>
</protein>
<dbReference type="Pfam" id="PF00931">
    <property type="entry name" value="NB-ARC"/>
    <property type="match status" value="1"/>
</dbReference>
<dbReference type="Gene3D" id="1.20.5.4130">
    <property type="match status" value="1"/>
</dbReference>
<dbReference type="Pfam" id="PF18052">
    <property type="entry name" value="Rx_N"/>
    <property type="match status" value="1"/>
</dbReference>
<evidence type="ECO:0000256" key="1">
    <source>
        <dbReference type="ARBA" id="ARBA00008894"/>
    </source>
</evidence>
<dbReference type="PANTHER" id="PTHR23155">
    <property type="entry name" value="DISEASE RESISTANCE PROTEIN RP"/>
    <property type="match status" value="1"/>
</dbReference>
<dbReference type="PRINTS" id="PR00364">
    <property type="entry name" value="DISEASERSIST"/>
</dbReference>
<sequence>MAELVVSAATGALKPLVEKLAAALGEEYQRFKGVRGEIQSLTEELDAMHRFLLKMSEVEDPDVQDKAWMNEVRELSYDMEDSLDEFMIRVEANPTNPHGFMDKCKNIVTKLKTRKKIAKAIDKLKVQIKEVGERNTRYKNPATINNTSNKSVDPRALTIFEDASKMLVGIGQPKGELVELLKKKEHESSRKTKVVSIVGSGGLGKTTLANQVYKELKNTFECGAFLSVSRSPDMTKILRIILSDVSNQPYRNTEAGSPQQLIGEIRKHLEDKRYLIVIDDVWKEETWKTINYALIRNEKDSRIITTTRMYGVAKACCSSDCDFVHKMKALDHWDSRKLFLKRLFGAEGQCPPQLVNISEKILGKCDGVPLAIISIAGLLANKPKREDEWDQVHNSIGRGLGKHPDAQSMMQILSLSYFDLPHHLKTCLLYLSIFPEDSVIAKGRLVRRWIAEGFIQEEQGNTTLYELGERCFNELINRNLIQARKVNVYGQVTACQIHDTILDFVILKSEEENFVTLFGDDYQMPSPRSNKVRRLSLHVSGEEKVSMPTELDLSHVRSVTVFNYSVELPSWTKFHFLRVLDLQGCRQVESNHLAAIGDLFQLKYLNLRETGVDEIPEQIRKLQYLETLELKKSKVTTLPASIVELQRLVYLGVDEEVKLPNGVGSMTALEDLDCVDIFKQSIEFMRELEQLKNIRRVSLLLSSSSCCDGTKFQVADILVLGRLPALVFLQLLVMSESFEVTRLTIRGCDGFCRLREFVFVCNNVTVMFEVGAMPSLERLTLMFSFTSLKIDQLLVSSGEIPFGIKYLSSLDRLYSVVSYDMDFICHWIKKKIVQMKKKGFTSAKKVADMVYTLAVVTCSLLVAKLRQHPSTGATRASEIMVRNNPQLQLCHRGLWETADHRRIPNYPGPQLYLMRNKIKTLLHCKELPDVLAIEDKVLFSSIIRTWLEDDTSDTISLHLIQESAYTATVAFLEHTWPGGYLY</sequence>
<evidence type="ECO:0000259" key="10">
    <source>
        <dbReference type="Pfam" id="PF23598"/>
    </source>
</evidence>
<dbReference type="Gene3D" id="1.10.8.430">
    <property type="entry name" value="Helical domain of apoptotic protease-activating factors"/>
    <property type="match status" value="1"/>
</dbReference>
<evidence type="ECO:0000256" key="5">
    <source>
        <dbReference type="ARBA" id="ARBA00022821"/>
    </source>
</evidence>
<dbReference type="InterPro" id="IPR002182">
    <property type="entry name" value="NB-ARC"/>
</dbReference>
<comment type="similarity">
    <text evidence="1">Belongs to the disease resistance NB-LRR family.</text>
</comment>
<reference evidence="11 12" key="2">
    <citation type="submission" date="2024-10" db="EMBL/GenBank/DDBJ databases">
        <authorList>
            <person name="Ryan C."/>
        </authorList>
    </citation>
    <scope>NUCLEOTIDE SEQUENCE [LARGE SCALE GENOMIC DNA]</scope>
</reference>
<dbReference type="SUPFAM" id="SSF52540">
    <property type="entry name" value="P-loop containing nucleoside triphosphate hydrolases"/>
    <property type="match status" value="1"/>
</dbReference>
<evidence type="ECO:0000256" key="3">
    <source>
        <dbReference type="ARBA" id="ARBA00022737"/>
    </source>
</evidence>
<organism evidence="11 12">
    <name type="scientific">Urochloa decumbens</name>
    <dbReference type="NCBI Taxonomy" id="240449"/>
    <lineage>
        <taxon>Eukaryota</taxon>
        <taxon>Viridiplantae</taxon>
        <taxon>Streptophyta</taxon>
        <taxon>Embryophyta</taxon>
        <taxon>Tracheophyta</taxon>
        <taxon>Spermatophyta</taxon>
        <taxon>Magnoliopsida</taxon>
        <taxon>Liliopsida</taxon>
        <taxon>Poales</taxon>
        <taxon>Poaceae</taxon>
        <taxon>PACMAD clade</taxon>
        <taxon>Panicoideae</taxon>
        <taxon>Panicodae</taxon>
        <taxon>Paniceae</taxon>
        <taxon>Melinidinae</taxon>
        <taxon>Urochloa</taxon>
    </lineage>
</organism>
<proteinExistence type="inferred from homology"/>
<dbReference type="FunFam" id="1.10.10.10:FF:000322">
    <property type="entry name" value="Probable disease resistance protein At1g63360"/>
    <property type="match status" value="1"/>
</dbReference>
<accession>A0ABC9BZM2</accession>
<keyword evidence="4" id="KW-0547">Nucleotide-binding</keyword>
<dbReference type="InterPro" id="IPR055414">
    <property type="entry name" value="LRR_R13L4/SHOC2-like"/>
</dbReference>
<dbReference type="InterPro" id="IPR041118">
    <property type="entry name" value="Rx_N"/>
</dbReference>
<dbReference type="PANTHER" id="PTHR23155:SF1107">
    <property type="entry name" value="OS08G0373000 PROTEIN"/>
    <property type="match status" value="1"/>
</dbReference>
<feature type="domain" description="Disease resistance protein winged helix" evidence="9">
    <location>
        <begin position="433"/>
        <end position="505"/>
    </location>
</feature>
<dbReference type="GO" id="GO:0042742">
    <property type="term" value="P:defense response to bacterium"/>
    <property type="evidence" value="ECO:0007669"/>
    <property type="project" value="UniProtKB-ARBA"/>
</dbReference>
<evidence type="ECO:0000256" key="4">
    <source>
        <dbReference type="ARBA" id="ARBA00022741"/>
    </source>
</evidence>
<dbReference type="InterPro" id="IPR042197">
    <property type="entry name" value="Apaf_helical"/>
</dbReference>
<dbReference type="Pfam" id="PF23598">
    <property type="entry name" value="LRR_14"/>
    <property type="match status" value="2"/>
</dbReference>